<dbReference type="RefSeq" id="WP_111411458.1">
    <property type="nucleotide sequence ID" value="NZ_QKXH01000014.1"/>
</dbReference>
<dbReference type="AlphaFoldDB" id="A0A2W7TND7"/>
<reference evidence="2 3" key="1">
    <citation type="submission" date="2018-06" db="EMBL/GenBank/DDBJ databases">
        <title>Flavobacterium sp IMCC34762, genome.</title>
        <authorList>
            <person name="Joung Y."/>
            <person name="Cho J."/>
            <person name="Song J."/>
        </authorList>
    </citation>
    <scope>NUCLEOTIDE SEQUENCE [LARGE SCALE GENOMIC DNA]</scope>
    <source>
        <strain evidence="2 3">IMCC34762</strain>
    </source>
</reference>
<comment type="caution">
    <text evidence="2">The sequence shown here is derived from an EMBL/GenBank/DDBJ whole genome shotgun (WGS) entry which is preliminary data.</text>
</comment>
<gene>
    <name evidence="2" type="ORF">DOS84_17860</name>
</gene>
<sequence length="76" mass="8391">MSIAELGAILSDMYNNSPKEDAALIVRLFGIRYAAEIKKDNYSNEEIMKASGISEAYINELSKGVKLSVYVSSKQL</sequence>
<dbReference type="InterPro" id="IPR056975">
    <property type="entry name" value="HTH_73"/>
</dbReference>
<dbReference type="OrthoDB" id="6267254at2"/>
<dbReference type="Pfam" id="PF24718">
    <property type="entry name" value="HTH_73"/>
    <property type="match status" value="1"/>
</dbReference>
<dbReference type="Proteomes" id="UP000249177">
    <property type="component" value="Unassembled WGS sequence"/>
</dbReference>
<evidence type="ECO:0000259" key="1">
    <source>
        <dbReference type="Pfam" id="PF24718"/>
    </source>
</evidence>
<proteinExistence type="predicted"/>
<name>A0A2W7TND7_9FLAO</name>
<accession>A0A2W7TND7</accession>
<keyword evidence="3" id="KW-1185">Reference proteome</keyword>
<dbReference type="EMBL" id="QKXH01000014">
    <property type="protein sequence ID" value="PZX91963.1"/>
    <property type="molecule type" value="Genomic_DNA"/>
</dbReference>
<evidence type="ECO:0000313" key="2">
    <source>
        <dbReference type="EMBL" id="PZX91963.1"/>
    </source>
</evidence>
<evidence type="ECO:0000313" key="3">
    <source>
        <dbReference type="Proteomes" id="UP000249177"/>
    </source>
</evidence>
<protein>
    <recommendedName>
        <fullName evidence="1">HTH-like domain-containing protein</fullName>
    </recommendedName>
</protein>
<organism evidence="2 3">
    <name type="scientific">Flavobacterium aquariorum</name>
    <dbReference type="NCBI Taxonomy" id="2217670"/>
    <lineage>
        <taxon>Bacteria</taxon>
        <taxon>Pseudomonadati</taxon>
        <taxon>Bacteroidota</taxon>
        <taxon>Flavobacteriia</taxon>
        <taxon>Flavobacteriales</taxon>
        <taxon>Flavobacteriaceae</taxon>
        <taxon>Flavobacterium</taxon>
    </lineage>
</organism>
<feature type="domain" description="HTH-like" evidence="1">
    <location>
        <begin position="3"/>
        <end position="74"/>
    </location>
</feature>